<dbReference type="AlphaFoldDB" id="A0A2W6AKY3"/>
<dbReference type="InterPro" id="IPR052339">
    <property type="entry name" value="Fe-S_Maturation_MIP18"/>
</dbReference>
<feature type="compositionally biased region" description="Low complexity" evidence="1">
    <location>
        <begin position="1"/>
        <end position="16"/>
    </location>
</feature>
<reference evidence="3 6" key="3">
    <citation type="submission" date="2020-10" db="EMBL/GenBank/DDBJ databases">
        <title>Ca. Dormibacterota MAGs.</title>
        <authorList>
            <person name="Montgomery K."/>
        </authorList>
    </citation>
    <scope>NUCLEOTIDE SEQUENCE [LARGE SCALE GENOMIC DNA]</scope>
    <source>
        <strain evidence="3">SC8812_S17_18</strain>
    </source>
</reference>
<dbReference type="Pfam" id="PF01883">
    <property type="entry name" value="FeS_assembly_P"/>
    <property type="match status" value="1"/>
</dbReference>
<organism evidence="4 5">
    <name type="scientific">Candidatus Aeolococcus gillhamiae</name>
    <dbReference type="NCBI Taxonomy" id="3127015"/>
    <lineage>
        <taxon>Bacteria</taxon>
        <taxon>Bacillati</taxon>
        <taxon>Candidatus Dormiibacterota</taxon>
        <taxon>Candidatus Dormibacteria</taxon>
        <taxon>Candidatus Aeolococcales</taxon>
        <taxon>Candidatus Aeolococcaceae</taxon>
        <taxon>Candidatus Aeolococcus</taxon>
    </lineage>
</organism>
<dbReference type="EMBL" id="QHBU01000005">
    <property type="protein sequence ID" value="PZR84294.1"/>
    <property type="molecule type" value="Genomic_DNA"/>
</dbReference>
<dbReference type="Proteomes" id="UP000248724">
    <property type="component" value="Unassembled WGS sequence"/>
</dbReference>
<reference evidence="4 5" key="1">
    <citation type="journal article" date="2017" name="Nature">
        <title>Atmospheric trace gases support primary production in Antarctic desert surface soil.</title>
        <authorList>
            <person name="Ji M."/>
            <person name="Greening C."/>
            <person name="Vanwonterghem I."/>
            <person name="Carere C.R."/>
            <person name="Bay S.K."/>
            <person name="Steen J.A."/>
            <person name="Montgomery K."/>
            <person name="Lines T."/>
            <person name="Beardall J."/>
            <person name="van Dorst J."/>
            <person name="Snape I."/>
            <person name="Stott M.B."/>
            <person name="Hugenholtz P."/>
            <person name="Ferrari B.C."/>
        </authorList>
    </citation>
    <scope>NUCLEOTIDE SEQUENCE [LARGE SCALE GENOMIC DNA]</scope>
    <source>
        <strain evidence="4">RRmetagenome_bin12</strain>
    </source>
</reference>
<dbReference type="PANTHER" id="PTHR42831">
    <property type="entry name" value="FE-S PROTEIN MATURATION AUXILIARY FACTOR YITW"/>
    <property type="match status" value="1"/>
</dbReference>
<dbReference type="InterPro" id="IPR034904">
    <property type="entry name" value="FSCA_dom_sf"/>
</dbReference>
<reference evidence="4" key="2">
    <citation type="submission" date="2018-05" db="EMBL/GenBank/DDBJ databases">
        <authorList>
            <person name="Ferrari B."/>
        </authorList>
    </citation>
    <scope>NUCLEOTIDE SEQUENCE</scope>
    <source>
        <strain evidence="4">RRmetagenome_bin12</strain>
    </source>
</reference>
<dbReference type="GO" id="GO:0032259">
    <property type="term" value="P:methylation"/>
    <property type="evidence" value="ECO:0007669"/>
    <property type="project" value="UniProtKB-KW"/>
</dbReference>
<accession>A0A934N5Z8</accession>
<evidence type="ECO:0000313" key="3">
    <source>
        <dbReference type="EMBL" id="MBJ7594859.1"/>
    </source>
</evidence>
<dbReference type="PANTHER" id="PTHR42831:SF1">
    <property type="entry name" value="FE-S PROTEIN MATURATION AUXILIARY FACTOR YITW"/>
    <property type="match status" value="1"/>
</dbReference>
<dbReference type="SUPFAM" id="SSF117916">
    <property type="entry name" value="Fe-S cluster assembly (FSCA) domain-like"/>
    <property type="match status" value="1"/>
</dbReference>
<dbReference type="RefSeq" id="WP_337311429.1">
    <property type="nucleotide sequence ID" value="NZ_JAEKNS010000083.1"/>
</dbReference>
<sequence>MTDTDAAVSVDSAAEEPQTAKASPELVLAALSEVFDPEIGIDIVSLGLVYGSEIDDGGLLTISMTLTTPYCPMGSLIQGQAHAVCHGLPGVKDVKVELVWSPPWDPRTMASEEARLELGIY</sequence>
<evidence type="ECO:0000256" key="1">
    <source>
        <dbReference type="SAM" id="MobiDB-lite"/>
    </source>
</evidence>
<dbReference type="Gene3D" id="3.30.300.130">
    <property type="entry name" value="Fe-S cluster assembly (FSCA)"/>
    <property type="match status" value="1"/>
</dbReference>
<feature type="domain" description="MIP18 family-like" evidence="2">
    <location>
        <begin position="27"/>
        <end position="97"/>
    </location>
</feature>
<name>A0A2W6AKY3_9BACT</name>
<dbReference type="EMBL" id="JAEKNS010000083">
    <property type="protein sequence ID" value="MBJ7594859.1"/>
    <property type="molecule type" value="Genomic_DNA"/>
</dbReference>
<evidence type="ECO:0000313" key="5">
    <source>
        <dbReference type="Proteomes" id="UP000248724"/>
    </source>
</evidence>
<accession>A0A2W6AKY3</accession>
<dbReference type="InterPro" id="IPR002744">
    <property type="entry name" value="MIP18-like"/>
</dbReference>
<protein>
    <submittedName>
        <fullName evidence="4">DNA methyltransferase</fullName>
    </submittedName>
    <submittedName>
        <fullName evidence="3">Metal-sulfur cluster assembly factor</fullName>
    </submittedName>
</protein>
<keyword evidence="4" id="KW-0489">Methyltransferase</keyword>
<feature type="region of interest" description="Disordered" evidence="1">
    <location>
        <begin position="1"/>
        <end position="21"/>
    </location>
</feature>
<keyword evidence="4" id="KW-0808">Transferase</keyword>
<proteinExistence type="predicted"/>
<dbReference type="GO" id="GO:0008168">
    <property type="term" value="F:methyltransferase activity"/>
    <property type="evidence" value="ECO:0007669"/>
    <property type="project" value="UniProtKB-KW"/>
</dbReference>
<dbReference type="Proteomes" id="UP000606991">
    <property type="component" value="Unassembled WGS sequence"/>
</dbReference>
<gene>
    <name evidence="4" type="ORF">DLM65_00150</name>
    <name evidence="3" type="ORF">JF886_08355</name>
</gene>
<evidence type="ECO:0000313" key="4">
    <source>
        <dbReference type="EMBL" id="PZR84294.1"/>
    </source>
</evidence>
<comment type="caution">
    <text evidence="4">The sequence shown here is derived from an EMBL/GenBank/DDBJ whole genome shotgun (WGS) entry which is preliminary data.</text>
</comment>
<evidence type="ECO:0000259" key="2">
    <source>
        <dbReference type="Pfam" id="PF01883"/>
    </source>
</evidence>
<evidence type="ECO:0000313" key="6">
    <source>
        <dbReference type="Proteomes" id="UP000606991"/>
    </source>
</evidence>